<dbReference type="SUPFAM" id="SSF53335">
    <property type="entry name" value="S-adenosyl-L-methionine-dependent methyltransferases"/>
    <property type="match status" value="1"/>
</dbReference>
<sequence length="226" mass="23588">MTAAEDLAAHTAAARRFMIDGQLKPNRVTDPRLLGAMGHLPRERFLPAGLAPRAYQDEDVALPGGRALMEPMVLARLIQLMAIRRGERALVLGSGAGYGAAVLASMGVSVVAVEDDAGLMAVARAVLPALTQAGSITLIEASPVAGHAEGAPYDGIMIEGEVAAVPQAILDQLAEGGRLVTVLRDRPPARHAILARRVGATVTTMPDFDCSAVPLPAFMPAPRFAF</sequence>
<dbReference type="AlphaFoldDB" id="A0AAF1KU68"/>
<evidence type="ECO:0000256" key="3">
    <source>
        <dbReference type="ARBA" id="ARBA00030757"/>
    </source>
</evidence>
<dbReference type="EMBL" id="JAAEDH010000011">
    <property type="protein sequence ID" value="MBR0655587.1"/>
    <property type="molecule type" value="Genomic_DNA"/>
</dbReference>
<gene>
    <name evidence="4" type="ORF">GXW79_10890</name>
</gene>
<dbReference type="Pfam" id="PF01135">
    <property type="entry name" value="PCMT"/>
    <property type="match status" value="1"/>
</dbReference>
<dbReference type="Proteomes" id="UP001196068">
    <property type="component" value="Unassembled WGS sequence"/>
</dbReference>
<comment type="caution">
    <text evidence="4">The sequence shown here is derived from an EMBL/GenBank/DDBJ whole genome shotgun (WGS) entry which is preliminary data.</text>
</comment>
<evidence type="ECO:0000256" key="2">
    <source>
        <dbReference type="ARBA" id="ARBA00013346"/>
    </source>
</evidence>
<comment type="similarity">
    <text evidence="1">Belongs to the methyltransferase superfamily. L-isoaspartyl/D-aspartyl protein methyltransferase family.</text>
</comment>
<evidence type="ECO:0000313" key="5">
    <source>
        <dbReference type="Proteomes" id="UP001196068"/>
    </source>
</evidence>
<reference evidence="4" key="1">
    <citation type="submission" date="2020-01" db="EMBL/GenBank/DDBJ databases">
        <authorList>
            <person name="Rat A."/>
        </authorList>
    </citation>
    <scope>NUCLEOTIDE SEQUENCE</scope>
    <source>
        <strain evidence="4">LMG 28251</strain>
    </source>
</reference>
<dbReference type="GO" id="GO:0004719">
    <property type="term" value="F:protein-L-isoaspartate (D-aspartate) O-methyltransferase activity"/>
    <property type="evidence" value="ECO:0007669"/>
    <property type="project" value="InterPro"/>
</dbReference>
<dbReference type="PANTHER" id="PTHR11579:SF18">
    <property type="entry name" value="PROTEIN-L-ISOASPARTATE O-METHYLTRANSFERASE"/>
    <property type="match status" value="1"/>
</dbReference>
<name>A0AAF1KU68_9PROT</name>
<dbReference type="PANTHER" id="PTHR11579">
    <property type="entry name" value="PROTEIN-L-ISOASPARTATE O-METHYLTRANSFERASE"/>
    <property type="match status" value="1"/>
</dbReference>
<dbReference type="Gene3D" id="3.40.50.150">
    <property type="entry name" value="Vaccinia Virus protein VP39"/>
    <property type="match status" value="1"/>
</dbReference>
<organism evidence="4 5">
    <name type="scientific">Plastoroseomonas arctica</name>
    <dbReference type="NCBI Taxonomy" id="1509237"/>
    <lineage>
        <taxon>Bacteria</taxon>
        <taxon>Pseudomonadati</taxon>
        <taxon>Pseudomonadota</taxon>
        <taxon>Alphaproteobacteria</taxon>
        <taxon>Acetobacterales</taxon>
        <taxon>Acetobacteraceae</taxon>
        <taxon>Plastoroseomonas</taxon>
    </lineage>
</organism>
<proteinExistence type="inferred from homology"/>
<evidence type="ECO:0000313" key="4">
    <source>
        <dbReference type="EMBL" id="MBR0655587.1"/>
    </source>
</evidence>
<dbReference type="InterPro" id="IPR000682">
    <property type="entry name" value="PCMT"/>
</dbReference>
<evidence type="ECO:0000256" key="1">
    <source>
        <dbReference type="ARBA" id="ARBA00005369"/>
    </source>
</evidence>
<dbReference type="GO" id="GO:0005737">
    <property type="term" value="C:cytoplasm"/>
    <property type="evidence" value="ECO:0007669"/>
    <property type="project" value="TreeGrafter"/>
</dbReference>
<accession>A0AAF1KU68</accession>
<dbReference type="RefSeq" id="WP_211874426.1">
    <property type="nucleotide sequence ID" value="NZ_JAAEDH010000011.1"/>
</dbReference>
<keyword evidence="5" id="KW-1185">Reference proteome</keyword>
<protein>
    <recommendedName>
        <fullName evidence="2">Protein-L-isoaspartate O-methyltransferase</fullName>
    </recommendedName>
    <alternativeName>
        <fullName evidence="3">Protein L-isoaspartyl methyltransferase</fullName>
    </alternativeName>
</protein>
<reference evidence="4" key="2">
    <citation type="journal article" date="2021" name="Syst. Appl. Microbiol.">
        <title>Roseomonas hellenica sp. nov., isolated from roots of wild-growing Alkanna tinctoria.</title>
        <authorList>
            <person name="Rat A."/>
            <person name="Naranjo H.D."/>
            <person name="Lebbe L."/>
            <person name="Cnockaert M."/>
            <person name="Krigas N."/>
            <person name="Grigoriadou K."/>
            <person name="Maloupa E."/>
            <person name="Willems A."/>
        </authorList>
    </citation>
    <scope>NUCLEOTIDE SEQUENCE</scope>
    <source>
        <strain evidence="4">LMG 28251</strain>
    </source>
</reference>
<dbReference type="InterPro" id="IPR029063">
    <property type="entry name" value="SAM-dependent_MTases_sf"/>
</dbReference>